<dbReference type="EMBL" id="GG738877">
    <property type="protein sequence ID" value="EFC42840.1"/>
    <property type="molecule type" value="Genomic_DNA"/>
</dbReference>
<evidence type="ECO:0000313" key="3">
    <source>
        <dbReference type="Proteomes" id="UP000006671"/>
    </source>
</evidence>
<dbReference type="eggNOG" id="KOG0551">
    <property type="taxonomic scope" value="Eukaryota"/>
</dbReference>
<dbReference type="SMART" id="SM00248">
    <property type="entry name" value="ANK"/>
    <property type="match status" value="2"/>
</dbReference>
<dbReference type="PANTHER" id="PTHR46035">
    <property type="entry name" value="TETRATRICOPEPTIDE REPEAT PROTEIN 4"/>
    <property type="match status" value="1"/>
</dbReference>
<dbReference type="GO" id="GO:0005829">
    <property type="term" value="C:cytosol"/>
    <property type="evidence" value="ECO:0007669"/>
    <property type="project" value="TreeGrafter"/>
</dbReference>
<dbReference type="SUPFAM" id="SSF48403">
    <property type="entry name" value="Ankyrin repeat"/>
    <property type="match status" value="1"/>
</dbReference>
<accession>D2VJW4</accession>
<dbReference type="eggNOG" id="KOG0504">
    <property type="taxonomic scope" value="Eukaryota"/>
</dbReference>
<keyword evidence="1" id="KW-0040">ANK repeat</keyword>
<dbReference type="InterPro" id="IPR002110">
    <property type="entry name" value="Ankyrin_rpt"/>
</dbReference>
<sequence length="413" mass="48051">MSTSNALQTALEFKEEGNQLLKIGTNLPQVISLYTKGLKTLKKATQVDSDQKNKILVDLYNNRSHVYYLMGSFYNAVPDAQNSLEIDKENVKSLLRLVRAAIRVNEYSKVIENCEKAELLLMGNSTDSSILTKNVEIFREFKEKAQIGKENHEKFMKVFQLLEEKDNAQVREILDTFNEDISLVCDHHGESFLHYASRSGNFEMVKYLLEEKKIFIDMQNYRSASPLYYAAYSGFPEIVEYLMEMRADPTHASSFSGRKPHEVCSSGEMKGKLTQYFTKFESIKKDPFYNFKYRMGEYWRQNLFYFRHPNAEGYFQGLQVFPKAREIVVNSDIQELLKVVIEKRSEYDSFFTDDRKNQAHDECLLCNEIVENCAKCKFCRMVNLCTKCENSSDQSITVMKTIHQNNCKSGMYF</sequence>
<reference evidence="2 3" key="1">
    <citation type="journal article" date="2010" name="Cell">
        <title>The genome of Naegleria gruberi illuminates early eukaryotic versatility.</title>
        <authorList>
            <person name="Fritz-Laylin L.K."/>
            <person name="Prochnik S.E."/>
            <person name="Ginger M.L."/>
            <person name="Dacks J.B."/>
            <person name="Carpenter M.L."/>
            <person name="Field M.C."/>
            <person name="Kuo A."/>
            <person name="Paredez A."/>
            <person name="Chapman J."/>
            <person name="Pham J."/>
            <person name="Shu S."/>
            <person name="Neupane R."/>
            <person name="Cipriano M."/>
            <person name="Mancuso J."/>
            <person name="Tu H."/>
            <person name="Salamov A."/>
            <person name="Lindquist E."/>
            <person name="Shapiro H."/>
            <person name="Lucas S."/>
            <person name="Grigoriev I.V."/>
            <person name="Cande W.Z."/>
            <person name="Fulton C."/>
            <person name="Rokhsar D.S."/>
            <person name="Dawson S.C."/>
        </authorList>
    </citation>
    <scope>NUCLEOTIDE SEQUENCE [LARGE SCALE GENOMIC DNA]</scope>
    <source>
        <strain evidence="2 3">NEG-M</strain>
    </source>
</reference>
<dbReference type="GO" id="GO:0051879">
    <property type="term" value="F:Hsp90 protein binding"/>
    <property type="evidence" value="ECO:0007669"/>
    <property type="project" value="TreeGrafter"/>
</dbReference>
<gene>
    <name evidence="2" type="ORF">NAEGRDRAFT_58430</name>
</gene>
<dbReference type="AlphaFoldDB" id="D2VJW4"/>
<dbReference type="OrthoDB" id="420195at2759"/>
<feature type="repeat" description="ANK" evidence="1">
    <location>
        <begin position="222"/>
        <end position="254"/>
    </location>
</feature>
<dbReference type="GO" id="GO:0030544">
    <property type="term" value="F:Hsp70 protein binding"/>
    <property type="evidence" value="ECO:0007669"/>
    <property type="project" value="TreeGrafter"/>
</dbReference>
<dbReference type="GO" id="GO:0005634">
    <property type="term" value="C:nucleus"/>
    <property type="evidence" value="ECO:0007669"/>
    <property type="project" value="TreeGrafter"/>
</dbReference>
<dbReference type="GO" id="GO:0006457">
    <property type="term" value="P:protein folding"/>
    <property type="evidence" value="ECO:0007669"/>
    <property type="project" value="TreeGrafter"/>
</dbReference>
<dbReference type="GeneID" id="8852849"/>
<dbReference type="STRING" id="5762.D2VJW4"/>
<dbReference type="InParanoid" id="D2VJW4"/>
<dbReference type="Gene3D" id="1.25.40.10">
    <property type="entry name" value="Tetratricopeptide repeat domain"/>
    <property type="match status" value="1"/>
</dbReference>
<dbReference type="SUPFAM" id="SSF48452">
    <property type="entry name" value="TPR-like"/>
    <property type="match status" value="1"/>
</dbReference>
<name>D2VJW4_NAEGR</name>
<dbReference type="RefSeq" id="XP_002675584.1">
    <property type="nucleotide sequence ID" value="XM_002675538.1"/>
</dbReference>
<dbReference type="PROSITE" id="PS50088">
    <property type="entry name" value="ANK_REPEAT"/>
    <property type="match status" value="2"/>
</dbReference>
<dbReference type="Gene3D" id="1.25.40.20">
    <property type="entry name" value="Ankyrin repeat-containing domain"/>
    <property type="match status" value="1"/>
</dbReference>
<dbReference type="InterPro" id="IPR011990">
    <property type="entry name" value="TPR-like_helical_dom_sf"/>
</dbReference>
<dbReference type="Proteomes" id="UP000006671">
    <property type="component" value="Unassembled WGS sequence"/>
</dbReference>
<proteinExistence type="predicted"/>
<protein>
    <submittedName>
        <fullName evidence="2">Ankyrin domain-containing protein</fullName>
    </submittedName>
</protein>
<organism evidence="3">
    <name type="scientific">Naegleria gruberi</name>
    <name type="common">Amoeba</name>
    <dbReference type="NCBI Taxonomy" id="5762"/>
    <lineage>
        <taxon>Eukaryota</taxon>
        <taxon>Discoba</taxon>
        <taxon>Heterolobosea</taxon>
        <taxon>Tetramitia</taxon>
        <taxon>Eutetramitia</taxon>
        <taxon>Vahlkampfiidae</taxon>
        <taxon>Naegleria</taxon>
    </lineage>
</organism>
<evidence type="ECO:0000313" key="2">
    <source>
        <dbReference type="EMBL" id="EFC42840.1"/>
    </source>
</evidence>
<feature type="repeat" description="ANK" evidence="1">
    <location>
        <begin position="188"/>
        <end position="210"/>
    </location>
</feature>
<keyword evidence="3" id="KW-1185">Reference proteome</keyword>
<dbReference type="InterPro" id="IPR036770">
    <property type="entry name" value="Ankyrin_rpt-contain_sf"/>
</dbReference>
<dbReference type="VEuPathDB" id="AmoebaDB:NAEGRDRAFT_58430"/>
<evidence type="ECO:0000256" key="1">
    <source>
        <dbReference type="PROSITE-ProRule" id="PRU00023"/>
    </source>
</evidence>
<dbReference type="KEGG" id="ngr:NAEGRDRAFT_58430"/>
<dbReference type="PROSITE" id="PS50297">
    <property type="entry name" value="ANK_REP_REGION"/>
    <property type="match status" value="2"/>
</dbReference>
<dbReference type="PANTHER" id="PTHR46035:SF1">
    <property type="entry name" value="TETRATRICOPEPTIDE REPEAT PROTEIN 4"/>
    <property type="match status" value="1"/>
</dbReference>
<dbReference type="Pfam" id="PF12796">
    <property type="entry name" value="Ank_2"/>
    <property type="match status" value="1"/>
</dbReference>